<protein>
    <submittedName>
        <fullName evidence="1">Uncharacterized protein</fullName>
    </submittedName>
</protein>
<reference evidence="1" key="1">
    <citation type="submission" date="2018-02" db="EMBL/GenBank/DDBJ databases">
        <title>Rhizophora mucronata_Transcriptome.</title>
        <authorList>
            <person name="Meera S.P."/>
            <person name="Sreeshan A."/>
            <person name="Augustine A."/>
        </authorList>
    </citation>
    <scope>NUCLEOTIDE SEQUENCE</scope>
    <source>
        <tissue evidence="1">Leaf</tissue>
    </source>
</reference>
<dbReference type="EMBL" id="GGEC01015623">
    <property type="protein sequence ID" value="MBW96106.1"/>
    <property type="molecule type" value="Transcribed_RNA"/>
</dbReference>
<proteinExistence type="predicted"/>
<name>A0A2P2JRM4_RHIMU</name>
<sequence length="33" mass="3646">MSSKILVWLSPGNCLYFLQACAFLSKVNVGRLS</sequence>
<dbReference type="AlphaFoldDB" id="A0A2P2JRM4"/>
<dbReference type="PROSITE" id="PS51257">
    <property type="entry name" value="PROKAR_LIPOPROTEIN"/>
    <property type="match status" value="1"/>
</dbReference>
<evidence type="ECO:0000313" key="1">
    <source>
        <dbReference type="EMBL" id="MBW96106.1"/>
    </source>
</evidence>
<accession>A0A2P2JRM4</accession>
<organism evidence="1">
    <name type="scientific">Rhizophora mucronata</name>
    <name type="common">Asiatic mangrove</name>
    <dbReference type="NCBI Taxonomy" id="61149"/>
    <lineage>
        <taxon>Eukaryota</taxon>
        <taxon>Viridiplantae</taxon>
        <taxon>Streptophyta</taxon>
        <taxon>Embryophyta</taxon>
        <taxon>Tracheophyta</taxon>
        <taxon>Spermatophyta</taxon>
        <taxon>Magnoliopsida</taxon>
        <taxon>eudicotyledons</taxon>
        <taxon>Gunneridae</taxon>
        <taxon>Pentapetalae</taxon>
        <taxon>rosids</taxon>
        <taxon>fabids</taxon>
        <taxon>Malpighiales</taxon>
        <taxon>Rhizophoraceae</taxon>
        <taxon>Rhizophora</taxon>
    </lineage>
</organism>